<accession>A0A2H9ZT96</accession>
<dbReference type="GO" id="GO:0016787">
    <property type="term" value="F:hydrolase activity"/>
    <property type="evidence" value="ECO:0007669"/>
    <property type="project" value="UniProtKB-KW"/>
</dbReference>
<reference evidence="2 3" key="1">
    <citation type="journal article" date="2017" name="Nature">
        <title>The Apostasia genome and the evolution of orchids.</title>
        <authorList>
            <person name="Zhang G.Q."/>
            <person name="Liu K.W."/>
            <person name="Li Z."/>
            <person name="Lohaus R."/>
            <person name="Hsiao Y.Y."/>
            <person name="Niu S.C."/>
            <person name="Wang J.Y."/>
            <person name="Lin Y.C."/>
            <person name="Xu Q."/>
            <person name="Chen L.J."/>
            <person name="Yoshida K."/>
            <person name="Fujiwara S."/>
            <person name="Wang Z.W."/>
            <person name="Zhang Y.Q."/>
            <person name="Mitsuda N."/>
            <person name="Wang M."/>
            <person name="Liu G.H."/>
            <person name="Pecoraro L."/>
            <person name="Huang H.X."/>
            <person name="Xiao X.J."/>
            <person name="Lin M."/>
            <person name="Wu X.Y."/>
            <person name="Wu W.L."/>
            <person name="Chen Y.Y."/>
            <person name="Chang S.B."/>
            <person name="Sakamoto S."/>
            <person name="Ohme-Takagi M."/>
            <person name="Yagi M."/>
            <person name="Zeng S.J."/>
            <person name="Shen C.Y."/>
            <person name="Yeh C.M."/>
            <person name="Luo Y.B."/>
            <person name="Tsai W.C."/>
            <person name="Van de Peer Y."/>
            <person name="Liu Z.J."/>
        </authorList>
    </citation>
    <scope>NUCLEOTIDE SEQUENCE [LARGE SCALE GENOMIC DNA]</scope>
    <source>
        <strain evidence="3">cv. Shenzhen</strain>
        <tissue evidence="2">Stem</tissue>
    </source>
</reference>
<dbReference type="EMBL" id="KZ454132">
    <property type="protein sequence ID" value="PKA46515.1"/>
    <property type="molecule type" value="Genomic_DNA"/>
</dbReference>
<dbReference type="PANTHER" id="PTHR19446">
    <property type="entry name" value="REVERSE TRANSCRIPTASES"/>
    <property type="match status" value="1"/>
</dbReference>
<feature type="domain" description="Reverse transcriptase" evidence="1">
    <location>
        <begin position="1"/>
        <end position="176"/>
    </location>
</feature>
<dbReference type="SUPFAM" id="SSF56672">
    <property type="entry name" value="DNA/RNA polymerases"/>
    <property type="match status" value="1"/>
</dbReference>
<evidence type="ECO:0000313" key="3">
    <source>
        <dbReference type="Proteomes" id="UP000236161"/>
    </source>
</evidence>
<dbReference type="InterPro" id="IPR043502">
    <property type="entry name" value="DNA/RNA_pol_sf"/>
</dbReference>
<dbReference type="OrthoDB" id="1706699at2759"/>
<dbReference type="AlphaFoldDB" id="A0A2H9ZT96"/>
<sequence>MPGRSTIEAIHLLRSLMEKFKERKENLHLVFIDLEKAYDKVSREVLWRVLEKKEICTAYIQVIKDMYEGAVTSVRTQGGLTKDFPITVGLHQGSALSPYLFALIMEVMTGHIQDEVPWCMLFADDIVLIEKTKEGAKAKLELWRNALESKGLHLSRSKTEIWSAHLVKKEILILEM</sequence>
<dbReference type="Pfam" id="PF00078">
    <property type="entry name" value="RVT_1"/>
    <property type="match status" value="1"/>
</dbReference>
<evidence type="ECO:0000313" key="2">
    <source>
        <dbReference type="EMBL" id="PKA46515.1"/>
    </source>
</evidence>
<dbReference type="Gene3D" id="3.30.70.270">
    <property type="match status" value="1"/>
</dbReference>
<name>A0A2H9ZT96_9ASPA</name>
<proteinExistence type="predicted"/>
<keyword evidence="3" id="KW-1185">Reference proteome</keyword>
<dbReference type="InterPro" id="IPR043128">
    <property type="entry name" value="Rev_trsase/Diguanyl_cyclase"/>
</dbReference>
<evidence type="ECO:0000259" key="1">
    <source>
        <dbReference type="PROSITE" id="PS50878"/>
    </source>
</evidence>
<dbReference type="EC" id="3.1.27.-" evidence="2"/>
<dbReference type="PROSITE" id="PS50878">
    <property type="entry name" value="RT_POL"/>
    <property type="match status" value="1"/>
</dbReference>
<dbReference type="InterPro" id="IPR000477">
    <property type="entry name" value="RT_dom"/>
</dbReference>
<organism evidence="2 3">
    <name type="scientific">Apostasia shenzhenica</name>
    <dbReference type="NCBI Taxonomy" id="1088818"/>
    <lineage>
        <taxon>Eukaryota</taxon>
        <taxon>Viridiplantae</taxon>
        <taxon>Streptophyta</taxon>
        <taxon>Embryophyta</taxon>
        <taxon>Tracheophyta</taxon>
        <taxon>Spermatophyta</taxon>
        <taxon>Magnoliopsida</taxon>
        <taxon>Liliopsida</taxon>
        <taxon>Asparagales</taxon>
        <taxon>Orchidaceae</taxon>
        <taxon>Apostasioideae</taxon>
        <taxon>Apostasia</taxon>
    </lineage>
</organism>
<keyword evidence="2" id="KW-0378">Hydrolase</keyword>
<dbReference type="Proteomes" id="UP000236161">
    <property type="component" value="Unassembled WGS sequence"/>
</dbReference>
<gene>
    <name evidence="2" type="ORF">AXF42_Ash012648</name>
</gene>
<protein>
    <submittedName>
        <fullName evidence="2">Integrator complex subunit 11</fullName>
        <ecNumber evidence="2">3.1.27.-</ecNumber>
    </submittedName>
</protein>